<feature type="region of interest" description="Disordered" evidence="1">
    <location>
        <begin position="30"/>
        <end position="54"/>
    </location>
</feature>
<reference evidence="3" key="1">
    <citation type="submission" date="2016-10" db="EMBL/GenBank/DDBJ databases">
        <authorList>
            <person name="Varghese N."/>
            <person name="Submissions S."/>
        </authorList>
    </citation>
    <scope>NUCLEOTIDE SEQUENCE [LARGE SCALE GENOMIC DNA]</scope>
    <source>
        <strain evidence="3">Gh-48</strain>
    </source>
</reference>
<gene>
    <name evidence="2" type="ORF">SAMN05192574_102776</name>
</gene>
<dbReference type="EMBL" id="FOCL01000002">
    <property type="protein sequence ID" value="SEN20901.1"/>
    <property type="molecule type" value="Genomic_DNA"/>
</dbReference>
<dbReference type="OrthoDB" id="667380at2"/>
<dbReference type="AlphaFoldDB" id="A0A1H8EMT9"/>
<dbReference type="Proteomes" id="UP000198942">
    <property type="component" value="Unassembled WGS sequence"/>
</dbReference>
<dbReference type="RefSeq" id="WP_091210122.1">
    <property type="nucleotide sequence ID" value="NZ_FOCL01000002.1"/>
</dbReference>
<dbReference type="STRING" id="551995.SAMN05192574_102776"/>
<proteinExistence type="predicted"/>
<accession>A0A1H8EMT9</accession>
<organism evidence="2 3">
    <name type="scientific">Mucilaginibacter gossypiicola</name>
    <dbReference type="NCBI Taxonomy" id="551995"/>
    <lineage>
        <taxon>Bacteria</taxon>
        <taxon>Pseudomonadati</taxon>
        <taxon>Bacteroidota</taxon>
        <taxon>Sphingobacteriia</taxon>
        <taxon>Sphingobacteriales</taxon>
        <taxon>Sphingobacteriaceae</taxon>
        <taxon>Mucilaginibacter</taxon>
    </lineage>
</organism>
<protein>
    <recommendedName>
        <fullName evidence="4">3-oxoacyl-ACP synthase</fullName>
    </recommendedName>
</protein>
<keyword evidence="3" id="KW-1185">Reference proteome</keyword>
<evidence type="ECO:0008006" key="4">
    <source>
        <dbReference type="Google" id="ProtNLM"/>
    </source>
</evidence>
<name>A0A1H8EMT9_9SPHI</name>
<sequence>MSDLKKELHQLCVNHVRKIMEATELAIADAQKASTDDTKSSAGDKYETGREMAQQETNRNMAQLNEANKLLVALNRISTTGASAHAEPGSVIVTNNGNFYLAISAGALMLGSKTYFAVSPASPVGNLLSGKKAGEEFTLNGKLYKIESVV</sequence>
<evidence type="ECO:0000313" key="3">
    <source>
        <dbReference type="Proteomes" id="UP000198942"/>
    </source>
</evidence>
<evidence type="ECO:0000313" key="2">
    <source>
        <dbReference type="EMBL" id="SEN20901.1"/>
    </source>
</evidence>
<feature type="compositionally biased region" description="Basic and acidic residues" evidence="1">
    <location>
        <begin position="34"/>
        <end position="50"/>
    </location>
</feature>
<evidence type="ECO:0000256" key="1">
    <source>
        <dbReference type="SAM" id="MobiDB-lite"/>
    </source>
</evidence>